<dbReference type="Proteomes" id="UP000054821">
    <property type="component" value="Unassembled WGS sequence"/>
</dbReference>
<gene>
    <name evidence="1" type="ORF">TGAM01_v207972</name>
</gene>
<proteinExistence type="predicted"/>
<accession>A0A2P4ZFY2</accession>
<dbReference type="RefSeq" id="XP_024405048.1">
    <property type="nucleotide sequence ID" value="XM_024550217.1"/>
</dbReference>
<sequence length="39" mass="4545">MYACTCYMKLHYPFDPSACSSSIPHNRANIKRCAIDWIH</sequence>
<dbReference type="EMBL" id="JPDN02000031">
    <property type="protein sequence ID" value="PON23199.1"/>
    <property type="molecule type" value="Genomic_DNA"/>
</dbReference>
<protein>
    <submittedName>
        <fullName evidence="1">Uncharacterized protein</fullName>
    </submittedName>
</protein>
<dbReference type="GeneID" id="36347733"/>
<comment type="caution">
    <text evidence="1">The sequence shown here is derived from an EMBL/GenBank/DDBJ whole genome shotgun (WGS) entry which is preliminary data.</text>
</comment>
<evidence type="ECO:0000313" key="2">
    <source>
        <dbReference type="Proteomes" id="UP000054821"/>
    </source>
</evidence>
<evidence type="ECO:0000313" key="1">
    <source>
        <dbReference type="EMBL" id="PON23199.1"/>
    </source>
</evidence>
<dbReference type="AlphaFoldDB" id="A0A2P4ZFY2"/>
<reference evidence="1 2" key="1">
    <citation type="journal article" date="2016" name="Genome Announc.">
        <title>Draft Whole-Genome Sequence of Trichoderma gamsii T6085, a Promising Biocontrol Agent of Fusarium Head Blight on Wheat.</title>
        <authorList>
            <person name="Baroncelli R."/>
            <person name="Zapparata A."/>
            <person name="Piaggeschi G."/>
            <person name="Sarrocco S."/>
            <person name="Vannacci G."/>
        </authorList>
    </citation>
    <scope>NUCLEOTIDE SEQUENCE [LARGE SCALE GENOMIC DNA]</scope>
    <source>
        <strain evidence="1 2">T6085</strain>
    </source>
</reference>
<keyword evidence="2" id="KW-1185">Reference proteome</keyword>
<organism evidence="1 2">
    <name type="scientific">Trichoderma gamsii</name>
    <dbReference type="NCBI Taxonomy" id="398673"/>
    <lineage>
        <taxon>Eukaryota</taxon>
        <taxon>Fungi</taxon>
        <taxon>Dikarya</taxon>
        <taxon>Ascomycota</taxon>
        <taxon>Pezizomycotina</taxon>
        <taxon>Sordariomycetes</taxon>
        <taxon>Hypocreomycetidae</taxon>
        <taxon>Hypocreales</taxon>
        <taxon>Hypocreaceae</taxon>
        <taxon>Trichoderma</taxon>
    </lineage>
</organism>
<name>A0A2P4ZFY2_9HYPO</name>